<dbReference type="Gene3D" id="3.40.50.12780">
    <property type="entry name" value="N-terminal domain of ligase-like"/>
    <property type="match status" value="1"/>
</dbReference>
<keyword evidence="3" id="KW-0479">Metal-binding</keyword>
<dbReference type="Proteomes" id="UP001196509">
    <property type="component" value="Unassembled WGS sequence"/>
</dbReference>
<dbReference type="InterPro" id="IPR045851">
    <property type="entry name" value="AMP-bd_C_sf"/>
</dbReference>
<dbReference type="SUPFAM" id="SSF56801">
    <property type="entry name" value="Acetyl-CoA synthetase-like"/>
    <property type="match status" value="1"/>
</dbReference>
<comment type="caution">
    <text evidence="6">The sequence shown here is derived from an EMBL/GenBank/DDBJ whole genome shotgun (WGS) entry which is preliminary data.</text>
</comment>
<evidence type="ECO:0000259" key="5">
    <source>
        <dbReference type="Pfam" id="PF13193"/>
    </source>
</evidence>
<evidence type="ECO:0000313" key="7">
    <source>
        <dbReference type="Proteomes" id="UP001196509"/>
    </source>
</evidence>
<keyword evidence="7" id="KW-1185">Reference proteome</keyword>
<dbReference type="InterPro" id="IPR042099">
    <property type="entry name" value="ANL_N_sf"/>
</dbReference>
<comment type="similarity">
    <text evidence="1">Belongs to the ATP-dependent AMP-binding enzyme family.</text>
</comment>
<sequence>MTDKPVFDGPESVACVEREPLEHWLQGSTVPDIVLNIGKAQGAALAHRFLATPDGPPINQSFSDIAIRTQRYAAAFASAPEKPVVASLLPALPEALPLGYAAMWAGIYLPINPFLEPGAIIGMLESTGARILLAEGRSGKQGVAEKLGAISAALPDLEIILCGEEEGEGRLEEWIEGKESAPPPMPEPSDVAAYFHTGGTTGLPKIARLTHANLAYMAFLAGWGGDMRDGDVILCGMPLFHVGGLIFGGLAPFAAGASVVQLGRAGYRDRAMIEGLWEIARREGADILFGPPTVAIAAIDLFKPPAPPNVRHWVSSAAPLPAATHRRFTETTGIAVKEAWGLTEASLVLTFMPALGESRPGSVGVRLPYCELGIVSLTPGAGPAKAGEAGVIMGRSPGLFAGYLGRDTDGLETAPGLGDGRWLNTGDVGYFDEDGYLFITGRAKDMILRGGHNIDPATIEEAFGALDDVSAVAAVGRPDKRVGELPVCYVTAAPGKSVDPSDLLARAVTMIAERAAHPKAVHVLAAMPLTAVGKIDKVALRRDAAVRAVREALPAADIVSARTDSSGRIVMSLSPVPENASVVLSSLGLVLAEERDQADD</sequence>
<reference evidence="6" key="1">
    <citation type="submission" date="2021-08" db="EMBL/GenBank/DDBJ databases">
        <title>Hoeflea bacterium WL0058 sp. nov., isolated from the sediment.</title>
        <authorList>
            <person name="Wang L."/>
            <person name="Zhang D."/>
        </authorList>
    </citation>
    <scope>NUCLEOTIDE SEQUENCE</scope>
    <source>
        <strain evidence="6">WL0058</strain>
    </source>
</reference>
<organism evidence="6 7">
    <name type="scientific">Flavimaribacter sediminis</name>
    <dbReference type="NCBI Taxonomy" id="2865987"/>
    <lineage>
        <taxon>Bacteria</taxon>
        <taxon>Pseudomonadati</taxon>
        <taxon>Pseudomonadota</taxon>
        <taxon>Alphaproteobacteria</taxon>
        <taxon>Hyphomicrobiales</taxon>
        <taxon>Rhizobiaceae</taxon>
        <taxon>Flavimaribacter</taxon>
    </lineage>
</organism>
<feature type="domain" description="AMP-binding enzyme C-terminal" evidence="5">
    <location>
        <begin position="459"/>
        <end position="534"/>
    </location>
</feature>
<dbReference type="PANTHER" id="PTHR43201">
    <property type="entry name" value="ACYL-COA SYNTHETASE"/>
    <property type="match status" value="1"/>
</dbReference>
<accession>A0AAE2ZPB0</accession>
<dbReference type="RefSeq" id="WP_220230969.1">
    <property type="nucleotide sequence ID" value="NZ_JAICBX010000005.1"/>
</dbReference>
<dbReference type="Pfam" id="PF00501">
    <property type="entry name" value="AMP-binding"/>
    <property type="match status" value="1"/>
</dbReference>
<evidence type="ECO:0000256" key="1">
    <source>
        <dbReference type="ARBA" id="ARBA00006432"/>
    </source>
</evidence>
<dbReference type="InterPro" id="IPR020845">
    <property type="entry name" value="AMP-binding_CS"/>
</dbReference>
<dbReference type="AlphaFoldDB" id="A0AAE2ZPB0"/>
<dbReference type="PANTHER" id="PTHR43201:SF5">
    <property type="entry name" value="MEDIUM-CHAIN ACYL-COA LIGASE ACSF2, MITOCHONDRIAL"/>
    <property type="match status" value="1"/>
</dbReference>
<dbReference type="EMBL" id="JAICBX010000005">
    <property type="protein sequence ID" value="MBW8640263.1"/>
    <property type="molecule type" value="Genomic_DNA"/>
</dbReference>
<dbReference type="GO" id="GO:0031956">
    <property type="term" value="F:medium-chain fatty acid-CoA ligase activity"/>
    <property type="evidence" value="ECO:0007669"/>
    <property type="project" value="TreeGrafter"/>
</dbReference>
<dbReference type="GO" id="GO:0046872">
    <property type="term" value="F:metal ion binding"/>
    <property type="evidence" value="ECO:0007669"/>
    <property type="project" value="UniProtKB-KW"/>
</dbReference>
<protein>
    <submittedName>
        <fullName evidence="6">AMP-binding protein</fullName>
    </submittedName>
</protein>
<name>A0AAE2ZPB0_9HYPH</name>
<dbReference type="InterPro" id="IPR025110">
    <property type="entry name" value="AMP-bd_C"/>
</dbReference>
<dbReference type="Gene3D" id="3.30.300.30">
    <property type="match status" value="1"/>
</dbReference>
<dbReference type="GO" id="GO:0006631">
    <property type="term" value="P:fatty acid metabolic process"/>
    <property type="evidence" value="ECO:0007669"/>
    <property type="project" value="TreeGrafter"/>
</dbReference>
<gene>
    <name evidence="6" type="ORF">K1W69_23925</name>
</gene>
<evidence type="ECO:0000259" key="4">
    <source>
        <dbReference type="Pfam" id="PF00501"/>
    </source>
</evidence>
<evidence type="ECO:0000256" key="2">
    <source>
        <dbReference type="ARBA" id="ARBA00022598"/>
    </source>
</evidence>
<dbReference type="InterPro" id="IPR000873">
    <property type="entry name" value="AMP-dep_synth/lig_dom"/>
</dbReference>
<dbReference type="PROSITE" id="PS00455">
    <property type="entry name" value="AMP_BINDING"/>
    <property type="match status" value="1"/>
</dbReference>
<feature type="domain" description="AMP-dependent synthetase/ligase" evidence="4">
    <location>
        <begin position="58"/>
        <end position="404"/>
    </location>
</feature>
<proteinExistence type="inferred from homology"/>
<dbReference type="Pfam" id="PF13193">
    <property type="entry name" value="AMP-binding_C"/>
    <property type="match status" value="1"/>
</dbReference>
<evidence type="ECO:0000313" key="6">
    <source>
        <dbReference type="EMBL" id="MBW8640263.1"/>
    </source>
</evidence>
<keyword evidence="2" id="KW-0436">Ligase</keyword>
<evidence type="ECO:0000256" key="3">
    <source>
        <dbReference type="ARBA" id="ARBA00022723"/>
    </source>
</evidence>